<reference evidence="1" key="1">
    <citation type="journal article" date="2019" name="bioRxiv">
        <title>The Genome of the Zebra Mussel, Dreissena polymorpha: A Resource for Invasive Species Research.</title>
        <authorList>
            <person name="McCartney M.A."/>
            <person name="Auch B."/>
            <person name="Kono T."/>
            <person name="Mallez S."/>
            <person name="Zhang Y."/>
            <person name="Obille A."/>
            <person name="Becker A."/>
            <person name="Abrahante J.E."/>
            <person name="Garbe J."/>
            <person name="Badalamenti J.P."/>
            <person name="Herman A."/>
            <person name="Mangelson H."/>
            <person name="Liachko I."/>
            <person name="Sullivan S."/>
            <person name="Sone E.D."/>
            <person name="Koren S."/>
            <person name="Silverstein K.A.T."/>
            <person name="Beckman K.B."/>
            <person name="Gohl D.M."/>
        </authorList>
    </citation>
    <scope>NUCLEOTIDE SEQUENCE</scope>
    <source>
        <strain evidence="1">Duluth1</strain>
        <tissue evidence="1">Whole animal</tissue>
    </source>
</reference>
<dbReference type="EMBL" id="JAIWYP010000008">
    <property type="protein sequence ID" value="KAH3782078.1"/>
    <property type="molecule type" value="Genomic_DNA"/>
</dbReference>
<dbReference type="Proteomes" id="UP000828390">
    <property type="component" value="Unassembled WGS sequence"/>
</dbReference>
<keyword evidence="2" id="KW-1185">Reference proteome</keyword>
<proteinExistence type="predicted"/>
<dbReference type="AlphaFoldDB" id="A0A9D4ELY0"/>
<sequence length="106" mass="11979">MMQSGPRTIHKVGTGFTLYEGNCFPQSIRCREVRIPILGRCVGCGNCECAMYMPSRCRAFLQPYCSCAVSSNYDNMESLERDAPTEGRCGVEMPQRFLQPVRISRK</sequence>
<gene>
    <name evidence="1" type="ORF">DPMN_159989</name>
</gene>
<organism evidence="1 2">
    <name type="scientific">Dreissena polymorpha</name>
    <name type="common">Zebra mussel</name>
    <name type="synonym">Mytilus polymorpha</name>
    <dbReference type="NCBI Taxonomy" id="45954"/>
    <lineage>
        <taxon>Eukaryota</taxon>
        <taxon>Metazoa</taxon>
        <taxon>Spiralia</taxon>
        <taxon>Lophotrochozoa</taxon>
        <taxon>Mollusca</taxon>
        <taxon>Bivalvia</taxon>
        <taxon>Autobranchia</taxon>
        <taxon>Heteroconchia</taxon>
        <taxon>Euheterodonta</taxon>
        <taxon>Imparidentia</taxon>
        <taxon>Neoheterodontei</taxon>
        <taxon>Myida</taxon>
        <taxon>Dreissenoidea</taxon>
        <taxon>Dreissenidae</taxon>
        <taxon>Dreissena</taxon>
    </lineage>
</organism>
<accession>A0A9D4ELY0</accession>
<name>A0A9D4ELY0_DREPO</name>
<reference evidence="1" key="2">
    <citation type="submission" date="2020-11" db="EMBL/GenBank/DDBJ databases">
        <authorList>
            <person name="McCartney M.A."/>
            <person name="Auch B."/>
            <person name="Kono T."/>
            <person name="Mallez S."/>
            <person name="Becker A."/>
            <person name="Gohl D.M."/>
            <person name="Silverstein K.A.T."/>
            <person name="Koren S."/>
            <person name="Bechman K.B."/>
            <person name="Herman A."/>
            <person name="Abrahante J.E."/>
            <person name="Garbe J."/>
        </authorList>
    </citation>
    <scope>NUCLEOTIDE SEQUENCE</scope>
    <source>
        <strain evidence="1">Duluth1</strain>
        <tissue evidence="1">Whole animal</tissue>
    </source>
</reference>
<evidence type="ECO:0000313" key="1">
    <source>
        <dbReference type="EMBL" id="KAH3782078.1"/>
    </source>
</evidence>
<protein>
    <submittedName>
        <fullName evidence="1">Uncharacterized protein</fullName>
    </submittedName>
</protein>
<comment type="caution">
    <text evidence="1">The sequence shown here is derived from an EMBL/GenBank/DDBJ whole genome shotgun (WGS) entry which is preliminary data.</text>
</comment>
<evidence type="ECO:0000313" key="2">
    <source>
        <dbReference type="Proteomes" id="UP000828390"/>
    </source>
</evidence>